<reference evidence="3 4" key="1">
    <citation type="submission" date="2023-08" db="EMBL/GenBank/DDBJ databases">
        <title>Draft genome sequence of Janthinobacterium lividum.</title>
        <authorList>
            <person name="Chun B.H."/>
            <person name="Lee Y."/>
        </authorList>
    </citation>
    <scope>NUCLEOTIDE SEQUENCE [LARGE SCALE GENOMIC DNA]</scope>
    <source>
        <strain evidence="3 4">AMJK</strain>
    </source>
</reference>
<feature type="transmembrane region" description="Helical" evidence="2">
    <location>
        <begin position="28"/>
        <end position="47"/>
    </location>
</feature>
<evidence type="ECO:0000256" key="1">
    <source>
        <dbReference type="SAM" id="MobiDB-lite"/>
    </source>
</evidence>
<organism evidence="3 4">
    <name type="scientific">Janthinobacterium lividum</name>
    <dbReference type="NCBI Taxonomy" id="29581"/>
    <lineage>
        <taxon>Bacteria</taxon>
        <taxon>Pseudomonadati</taxon>
        <taxon>Pseudomonadota</taxon>
        <taxon>Betaproteobacteria</taxon>
        <taxon>Burkholderiales</taxon>
        <taxon>Oxalobacteraceae</taxon>
        <taxon>Janthinobacterium</taxon>
    </lineage>
</organism>
<dbReference type="EMBL" id="JAVFKP010000002">
    <property type="protein sequence ID" value="MDQ4626254.1"/>
    <property type="molecule type" value="Genomic_DNA"/>
</dbReference>
<proteinExistence type="predicted"/>
<gene>
    <name evidence="3" type="ORF">RB624_10200</name>
</gene>
<evidence type="ECO:0000313" key="4">
    <source>
        <dbReference type="Proteomes" id="UP001237592"/>
    </source>
</evidence>
<evidence type="ECO:0000256" key="2">
    <source>
        <dbReference type="SAM" id="Phobius"/>
    </source>
</evidence>
<feature type="region of interest" description="Disordered" evidence="1">
    <location>
        <begin position="67"/>
        <end position="87"/>
    </location>
</feature>
<accession>A0ABU0XRV1</accession>
<sequence length="414" mass="46097">MENLNQLDKHNGENVVNYVKALRDARKWIGAATIAVMAIAVSGALYLGQYRSEGFLQFGGPIPLPLETLDKDKDKDPKKDKDKEGNPGIVLADYKRYAAAFSTSERFDAFVQANKLQGVDGIGGLRKAMASGDGFNKMVEPIFPFTKMDAKELMEQPKDGGNNVIGLRISYAAGSAESAQRMVGLLGRYAIDSIIYSNYSDVLRFKHIELSAKITKLDNDIISMNERLEMYQRKGVVLKKIVGSYPEAANKSATSVISVTEDSARYLSPITHLMSGEVEALSTSETIIRLKREQAQSILLREYYDQAKSLLDTNQSGEALLRGLEAVKEGVFKTKNLNDEVVKEVYNMITIDNQRSINLYLEKSRFIAGPTLPEKRNIRMSAVLLLSLLFGFFLSSAIVLLRKWWALNMDGVRP</sequence>
<evidence type="ECO:0000313" key="3">
    <source>
        <dbReference type="EMBL" id="MDQ4626254.1"/>
    </source>
</evidence>
<keyword evidence="2" id="KW-1133">Transmembrane helix</keyword>
<keyword evidence="2" id="KW-0472">Membrane</keyword>
<feature type="compositionally biased region" description="Basic and acidic residues" evidence="1">
    <location>
        <begin position="68"/>
        <end position="85"/>
    </location>
</feature>
<comment type="caution">
    <text evidence="3">The sequence shown here is derived from an EMBL/GenBank/DDBJ whole genome shotgun (WGS) entry which is preliminary data.</text>
</comment>
<keyword evidence="4" id="KW-1185">Reference proteome</keyword>
<feature type="transmembrane region" description="Helical" evidence="2">
    <location>
        <begin position="382"/>
        <end position="405"/>
    </location>
</feature>
<name>A0ABU0XRV1_9BURK</name>
<protein>
    <submittedName>
        <fullName evidence="3">Lipopolysaccharide biosynthesis protein</fullName>
    </submittedName>
</protein>
<keyword evidence="2" id="KW-0812">Transmembrane</keyword>
<dbReference type="Proteomes" id="UP001237592">
    <property type="component" value="Unassembled WGS sequence"/>
</dbReference>
<dbReference type="RefSeq" id="WP_099394775.1">
    <property type="nucleotide sequence ID" value="NZ_JAVFKP010000002.1"/>
</dbReference>